<dbReference type="eggNOG" id="KOG0157">
    <property type="taxonomic scope" value="Eukaryota"/>
</dbReference>
<dbReference type="InterPro" id="IPR036396">
    <property type="entry name" value="Cyt_P450_sf"/>
</dbReference>
<dbReference type="PRINTS" id="PR00385">
    <property type="entry name" value="P450"/>
</dbReference>
<evidence type="ECO:0000313" key="10">
    <source>
        <dbReference type="EMBL" id="ETW84725.1"/>
    </source>
</evidence>
<dbReference type="PANTHER" id="PTHR24305:SF166">
    <property type="entry name" value="CYTOCHROME P450 12A4, MITOCHONDRIAL-RELATED"/>
    <property type="match status" value="1"/>
</dbReference>
<comment type="cofactor">
    <cofactor evidence="1 9">
        <name>heme</name>
        <dbReference type="ChEBI" id="CHEBI:30413"/>
    </cofactor>
</comment>
<keyword evidence="7 9" id="KW-0408">Iron</keyword>
<dbReference type="Proteomes" id="UP000030671">
    <property type="component" value="Unassembled WGS sequence"/>
</dbReference>
<dbReference type="EMBL" id="KI925456">
    <property type="protein sequence ID" value="ETW84725.1"/>
    <property type="molecule type" value="Genomic_DNA"/>
</dbReference>
<dbReference type="KEGG" id="hir:HETIRDRAFT_103240"/>
<evidence type="ECO:0000256" key="8">
    <source>
        <dbReference type="ARBA" id="ARBA00023033"/>
    </source>
</evidence>
<evidence type="ECO:0000313" key="11">
    <source>
        <dbReference type="Proteomes" id="UP000030671"/>
    </source>
</evidence>
<evidence type="ECO:0000256" key="2">
    <source>
        <dbReference type="ARBA" id="ARBA00005179"/>
    </source>
</evidence>
<dbReference type="HOGENOM" id="CLU_001570_5_11_1"/>
<proteinExistence type="inferred from homology"/>
<evidence type="ECO:0000256" key="9">
    <source>
        <dbReference type="PIRSR" id="PIRSR602403-1"/>
    </source>
</evidence>
<dbReference type="GO" id="GO:0005506">
    <property type="term" value="F:iron ion binding"/>
    <property type="evidence" value="ECO:0007669"/>
    <property type="project" value="InterPro"/>
</dbReference>
<comment type="pathway">
    <text evidence="2">Secondary metabolite biosynthesis.</text>
</comment>
<gene>
    <name evidence="10" type="primary">cpm101</name>
    <name evidence="10" type="ORF">HETIRDRAFT_103240</name>
</gene>
<feature type="binding site" description="axial binding residue" evidence="9">
    <location>
        <position position="505"/>
    </location>
    <ligand>
        <name>heme</name>
        <dbReference type="ChEBI" id="CHEBI:30413"/>
    </ligand>
    <ligandPart>
        <name>Fe</name>
        <dbReference type="ChEBI" id="CHEBI:18248"/>
    </ligandPart>
</feature>
<dbReference type="InterPro" id="IPR002403">
    <property type="entry name" value="Cyt_P450_E_grp-IV"/>
</dbReference>
<dbReference type="GO" id="GO:0004497">
    <property type="term" value="F:monooxygenase activity"/>
    <property type="evidence" value="ECO:0007669"/>
    <property type="project" value="UniProtKB-KW"/>
</dbReference>
<keyword evidence="8 10" id="KW-0503">Monooxygenase</keyword>
<evidence type="ECO:0000256" key="6">
    <source>
        <dbReference type="ARBA" id="ARBA00023002"/>
    </source>
</evidence>
<dbReference type="AlphaFoldDB" id="W4KHC5"/>
<dbReference type="PRINTS" id="PR00465">
    <property type="entry name" value="EP450IV"/>
</dbReference>
<protein>
    <submittedName>
        <fullName evidence="10">Cytochrome P450 monooxygenase 101</fullName>
    </submittedName>
</protein>
<sequence>MISSVGSQNSFDAIHLVTTVTNQPSSAHINGMNTDYIRRKTFFKILRRRARTTQLSGPPSPSWLFGVGHILRAASDAASMYEGWSHAHGYVYALPAAFSTRRIILMDMDTKAIAHFCARDTYGYVQMKQLKVAVQALLGNRILSAEGDSHKRQRKTLTPALSNVTIRQLTPIFFDSGCKVKTAWDALIEAGTTDESLIEVQTWMNNVSLDSIGLAGFAHDFNTLRGKKPTVAAILDTFGNSVPSTLQGIILVLAPVVPWLMKLPTHRRRMVHRLNRRMGEIVDVMLERSRGVGGEKYLERSVIGLLLKAERNKEVISQDEMKGMIMAGYETTSSETHSLLSSCLSSSDYTSSPVGLTWALIELSKNLEIQTKLRDELAQFGTVDPTWDQLTNSLPYLDAVVQETLRTHPPVLEVTRLAMEEDVVPLSTPTRAADGSSVDRIAIAHGMLVTVPIAAIQLSEDVCGSDAKMFKPERWLTNDNSDAARARELAGHRALLAFFDGPRKCLGKAFALAEFKELLSVLVRNFAFELRDGPGTKVETKVAILPRLAIEGEKGTRVGEKGTRVPLRVRRLG</sequence>
<keyword evidence="6" id="KW-0560">Oxidoreductase</keyword>
<evidence type="ECO:0000256" key="5">
    <source>
        <dbReference type="ARBA" id="ARBA00022723"/>
    </source>
</evidence>
<evidence type="ECO:0000256" key="4">
    <source>
        <dbReference type="ARBA" id="ARBA00022617"/>
    </source>
</evidence>
<organism evidence="10 11">
    <name type="scientific">Heterobasidion irregulare (strain TC 32-1)</name>
    <dbReference type="NCBI Taxonomy" id="747525"/>
    <lineage>
        <taxon>Eukaryota</taxon>
        <taxon>Fungi</taxon>
        <taxon>Dikarya</taxon>
        <taxon>Basidiomycota</taxon>
        <taxon>Agaricomycotina</taxon>
        <taxon>Agaricomycetes</taxon>
        <taxon>Russulales</taxon>
        <taxon>Bondarzewiaceae</taxon>
        <taxon>Heterobasidion</taxon>
        <taxon>Heterobasidion annosum species complex</taxon>
    </lineage>
</organism>
<dbReference type="InterPro" id="IPR001128">
    <property type="entry name" value="Cyt_P450"/>
</dbReference>
<keyword evidence="5 9" id="KW-0479">Metal-binding</keyword>
<dbReference type="GO" id="GO:0016705">
    <property type="term" value="F:oxidoreductase activity, acting on paired donors, with incorporation or reduction of molecular oxygen"/>
    <property type="evidence" value="ECO:0007669"/>
    <property type="project" value="InterPro"/>
</dbReference>
<accession>W4KHC5</accession>
<dbReference type="GO" id="GO:0020037">
    <property type="term" value="F:heme binding"/>
    <property type="evidence" value="ECO:0007669"/>
    <property type="project" value="InterPro"/>
</dbReference>
<dbReference type="Gene3D" id="1.10.630.10">
    <property type="entry name" value="Cytochrome P450"/>
    <property type="match status" value="1"/>
</dbReference>
<evidence type="ECO:0000256" key="1">
    <source>
        <dbReference type="ARBA" id="ARBA00001971"/>
    </source>
</evidence>
<evidence type="ECO:0000256" key="3">
    <source>
        <dbReference type="ARBA" id="ARBA00010617"/>
    </source>
</evidence>
<keyword evidence="11" id="KW-1185">Reference proteome</keyword>
<dbReference type="OrthoDB" id="1470350at2759"/>
<comment type="similarity">
    <text evidence="3">Belongs to the cytochrome P450 family.</text>
</comment>
<dbReference type="STRING" id="747525.W4KHC5"/>
<dbReference type="GeneID" id="20665882"/>
<dbReference type="SUPFAM" id="SSF48264">
    <property type="entry name" value="Cytochrome P450"/>
    <property type="match status" value="1"/>
</dbReference>
<evidence type="ECO:0000256" key="7">
    <source>
        <dbReference type="ARBA" id="ARBA00023004"/>
    </source>
</evidence>
<dbReference type="PANTHER" id="PTHR24305">
    <property type="entry name" value="CYTOCHROME P450"/>
    <property type="match status" value="1"/>
</dbReference>
<dbReference type="InterPro" id="IPR050121">
    <property type="entry name" value="Cytochrome_P450_monoxygenase"/>
</dbReference>
<dbReference type="RefSeq" id="XP_009544362.1">
    <property type="nucleotide sequence ID" value="XM_009546067.1"/>
</dbReference>
<dbReference type="InParanoid" id="W4KHC5"/>
<name>W4KHC5_HETIT</name>
<reference evidence="10 11" key="1">
    <citation type="journal article" date="2012" name="New Phytol.">
        <title>Insight into trade-off between wood decay and parasitism from the genome of a fungal forest pathogen.</title>
        <authorList>
            <person name="Olson A."/>
            <person name="Aerts A."/>
            <person name="Asiegbu F."/>
            <person name="Belbahri L."/>
            <person name="Bouzid O."/>
            <person name="Broberg A."/>
            <person name="Canback B."/>
            <person name="Coutinho P.M."/>
            <person name="Cullen D."/>
            <person name="Dalman K."/>
            <person name="Deflorio G."/>
            <person name="van Diepen L.T."/>
            <person name="Dunand C."/>
            <person name="Duplessis S."/>
            <person name="Durling M."/>
            <person name="Gonthier P."/>
            <person name="Grimwood J."/>
            <person name="Fossdal C.G."/>
            <person name="Hansson D."/>
            <person name="Henrissat B."/>
            <person name="Hietala A."/>
            <person name="Himmelstrand K."/>
            <person name="Hoffmeister D."/>
            <person name="Hogberg N."/>
            <person name="James T.Y."/>
            <person name="Karlsson M."/>
            <person name="Kohler A."/>
            <person name="Kues U."/>
            <person name="Lee Y.H."/>
            <person name="Lin Y.C."/>
            <person name="Lind M."/>
            <person name="Lindquist E."/>
            <person name="Lombard V."/>
            <person name="Lucas S."/>
            <person name="Lunden K."/>
            <person name="Morin E."/>
            <person name="Murat C."/>
            <person name="Park J."/>
            <person name="Raffaello T."/>
            <person name="Rouze P."/>
            <person name="Salamov A."/>
            <person name="Schmutz J."/>
            <person name="Solheim H."/>
            <person name="Stahlberg J."/>
            <person name="Velez H."/>
            <person name="de Vries R.P."/>
            <person name="Wiebenga A."/>
            <person name="Woodward S."/>
            <person name="Yakovlev I."/>
            <person name="Garbelotto M."/>
            <person name="Martin F."/>
            <person name="Grigoriev I.V."/>
            <person name="Stenlid J."/>
        </authorList>
    </citation>
    <scope>NUCLEOTIDE SEQUENCE [LARGE SCALE GENOMIC DNA]</scope>
    <source>
        <strain evidence="10 11">TC 32-1</strain>
    </source>
</reference>
<dbReference type="Pfam" id="PF00067">
    <property type="entry name" value="p450"/>
    <property type="match status" value="1"/>
</dbReference>
<keyword evidence="4 9" id="KW-0349">Heme</keyword>